<feature type="region of interest" description="Disordered" evidence="1">
    <location>
        <begin position="1"/>
        <end position="29"/>
    </location>
</feature>
<name>J7KXL1_NOCAA</name>
<feature type="compositionally biased region" description="Basic residues" evidence="1">
    <location>
        <begin position="1"/>
        <end position="14"/>
    </location>
</feature>
<protein>
    <submittedName>
        <fullName evidence="2">Uncharacterized protein</fullName>
    </submittedName>
</protein>
<proteinExistence type="predicted"/>
<evidence type="ECO:0000256" key="1">
    <source>
        <dbReference type="SAM" id="MobiDB-lite"/>
    </source>
</evidence>
<dbReference type="KEGG" id="nal:B005_4918"/>
<reference evidence="2 3" key="1">
    <citation type="journal article" date="2012" name="J. Bacteriol.">
        <title>Whole-Genome Sequence of Nocardiopsis alba Strain ATCC BAA-2165, Associated with Honeybees.</title>
        <authorList>
            <person name="Qiao J."/>
            <person name="Chen L."/>
            <person name="Li Y."/>
            <person name="Wang J."/>
            <person name="Zhang W."/>
            <person name="Chen S."/>
        </authorList>
    </citation>
    <scope>NUCLEOTIDE SEQUENCE [LARGE SCALE GENOMIC DNA]</scope>
    <source>
        <strain evidence="3">ATCC BAA-2165 / BE74</strain>
    </source>
</reference>
<evidence type="ECO:0000313" key="3">
    <source>
        <dbReference type="Proteomes" id="UP000003779"/>
    </source>
</evidence>
<dbReference type="Proteomes" id="UP000003779">
    <property type="component" value="Chromosome"/>
</dbReference>
<accession>J7KXL1</accession>
<sequence length="70" mass="8081">MRWGRVRRPQRRPGRREERRAGTSGSSPAAILLVPVLASGHHRPHHGFDECGGPARWWYREGLPHLDRHT</sequence>
<dbReference type="STRING" id="1205910.B005_4918"/>
<gene>
    <name evidence="2" type="ordered locus">B005_4918</name>
</gene>
<organism evidence="2 3">
    <name type="scientific">Nocardiopsis alba (strain ATCC BAA-2165 / BE74)</name>
    <dbReference type="NCBI Taxonomy" id="1205910"/>
    <lineage>
        <taxon>Bacteria</taxon>
        <taxon>Bacillati</taxon>
        <taxon>Actinomycetota</taxon>
        <taxon>Actinomycetes</taxon>
        <taxon>Streptosporangiales</taxon>
        <taxon>Nocardiopsidaceae</taxon>
        <taxon>Nocardiopsis</taxon>
    </lineage>
</organism>
<evidence type="ECO:0000313" key="2">
    <source>
        <dbReference type="EMBL" id="AFR06098.1"/>
    </source>
</evidence>
<reference evidence="3" key="2">
    <citation type="submission" date="2012-08" db="EMBL/GenBank/DDBJ databases">
        <title>Whole-genome sequence of Nocardiopsis alba strain ATCC BAA-2165 associated with honeybees.</title>
        <authorList>
            <person name="Qiao J."/>
            <person name="Chen L."/>
            <person name="Li Y."/>
            <person name="Wang J."/>
            <person name="Zhang W."/>
            <person name="Chen S."/>
        </authorList>
    </citation>
    <scope>NUCLEOTIDE SEQUENCE [LARGE SCALE GENOMIC DNA]</scope>
    <source>
        <strain evidence="3">ATCC BAA-2165 / BE74</strain>
    </source>
</reference>
<dbReference type="AlphaFoldDB" id="J7KXL1"/>
<dbReference type="HOGENOM" id="CLU_2753812_0_0_11"/>
<dbReference type="EMBL" id="CP003788">
    <property type="protein sequence ID" value="AFR06098.1"/>
    <property type="molecule type" value="Genomic_DNA"/>
</dbReference>